<protein>
    <recommendedName>
        <fullName evidence="4">DUF2812 domain-containing protein</fullName>
    </recommendedName>
</protein>
<feature type="transmembrane region" description="Helical" evidence="1">
    <location>
        <begin position="163"/>
        <end position="184"/>
    </location>
</feature>
<dbReference type="RefSeq" id="WP_227619769.1">
    <property type="nucleotide sequence ID" value="NZ_JAJEQL010000001.1"/>
</dbReference>
<evidence type="ECO:0000313" key="2">
    <source>
        <dbReference type="EMBL" id="MCC2198171.1"/>
    </source>
</evidence>
<gene>
    <name evidence="2" type="ORF">LKD23_00055</name>
</gene>
<feature type="transmembrane region" description="Helical" evidence="1">
    <location>
        <begin position="133"/>
        <end position="157"/>
    </location>
</feature>
<reference evidence="2" key="1">
    <citation type="submission" date="2021-10" db="EMBL/GenBank/DDBJ databases">
        <title>Anaerobic single-cell dispensing facilitates the cultivation of human gut bacteria.</title>
        <authorList>
            <person name="Afrizal A."/>
        </authorList>
    </citation>
    <scope>NUCLEOTIDE SEQUENCE</scope>
    <source>
        <strain evidence="2">CLA-AA-H233</strain>
    </source>
</reference>
<proteinExistence type="predicted"/>
<evidence type="ECO:0000313" key="3">
    <source>
        <dbReference type="Proteomes" id="UP001430637"/>
    </source>
</evidence>
<sequence>MKQIISDSIPTRFGYKVDKPFIDQVISIIQTASKQATFEIKVHAGSETYTFDSPAEFYDSVVTIVYRISQFTLYAYLPSDSIHSNTITIQFDSDSFYSFRTNSIAYDFSNDERNYHYLKEKLTPLLKAQQLPYTYFVGLPFLPVITLVDGFLFSALIEHVLPFNYTVLFFLVIMNLFVAFRSYLFPKNEIAFGENVKQDHRLKKFRNFLLVGIILTIILNLSSNYIYDFIKQR</sequence>
<feature type="transmembrane region" description="Helical" evidence="1">
    <location>
        <begin position="205"/>
        <end position="227"/>
    </location>
</feature>
<organism evidence="2 3">
    <name type="scientific">Faecalibacterium butyricigenerans</name>
    <dbReference type="NCBI Taxonomy" id="1851427"/>
    <lineage>
        <taxon>Bacteria</taxon>
        <taxon>Bacillati</taxon>
        <taxon>Bacillota</taxon>
        <taxon>Clostridia</taxon>
        <taxon>Eubacteriales</taxon>
        <taxon>Oscillospiraceae</taxon>
        <taxon>Faecalibacterium</taxon>
    </lineage>
</organism>
<accession>A0ABS8F4R8</accession>
<dbReference type="Proteomes" id="UP001430637">
    <property type="component" value="Unassembled WGS sequence"/>
</dbReference>
<keyword evidence="1" id="KW-0472">Membrane</keyword>
<keyword evidence="1" id="KW-0812">Transmembrane</keyword>
<dbReference type="EMBL" id="JAJEQL010000001">
    <property type="protein sequence ID" value="MCC2198171.1"/>
    <property type="molecule type" value="Genomic_DNA"/>
</dbReference>
<comment type="caution">
    <text evidence="2">The sequence shown here is derived from an EMBL/GenBank/DDBJ whole genome shotgun (WGS) entry which is preliminary data.</text>
</comment>
<keyword evidence="1" id="KW-1133">Transmembrane helix</keyword>
<keyword evidence="3" id="KW-1185">Reference proteome</keyword>
<name>A0ABS8F4R8_9FIRM</name>
<evidence type="ECO:0008006" key="4">
    <source>
        <dbReference type="Google" id="ProtNLM"/>
    </source>
</evidence>
<evidence type="ECO:0000256" key="1">
    <source>
        <dbReference type="SAM" id="Phobius"/>
    </source>
</evidence>